<sequence>MCCPCDLGDKTTCTPIEVTPKLPITSETAEASVSIALVDVRAGTRDSRVSDADLTLQRVRGQWLITDVAVK</sequence>
<evidence type="ECO:0000313" key="1">
    <source>
        <dbReference type="EMBL" id="GGF38025.1"/>
    </source>
</evidence>
<organism evidence="1 2">
    <name type="scientific">Williamsia phyllosphaerae</name>
    <dbReference type="NCBI Taxonomy" id="885042"/>
    <lineage>
        <taxon>Bacteria</taxon>
        <taxon>Bacillati</taxon>
        <taxon>Actinomycetota</taxon>
        <taxon>Actinomycetes</taxon>
        <taxon>Mycobacteriales</taxon>
        <taxon>Nocardiaceae</taxon>
        <taxon>Williamsia</taxon>
    </lineage>
</organism>
<comment type="caution">
    <text evidence="1">The sequence shown here is derived from an EMBL/GenBank/DDBJ whole genome shotgun (WGS) entry which is preliminary data.</text>
</comment>
<dbReference type="Proteomes" id="UP000632454">
    <property type="component" value="Unassembled WGS sequence"/>
</dbReference>
<name>A0ABQ1V4G8_9NOCA</name>
<keyword evidence="2" id="KW-1185">Reference proteome</keyword>
<evidence type="ECO:0000313" key="2">
    <source>
        <dbReference type="Proteomes" id="UP000632454"/>
    </source>
</evidence>
<dbReference type="EMBL" id="BMCS01000002">
    <property type="protein sequence ID" value="GGF38025.1"/>
    <property type="molecule type" value="Genomic_DNA"/>
</dbReference>
<reference evidence="2" key="1">
    <citation type="journal article" date="2019" name="Int. J. Syst. Evol. Microbiol.">
        <title>The Global Catalogue of Microorganisms (GCM) 10K type strain sequencing project: providing services to taxonomists for standard genome sequencing and annotation.</title>
        <authorList>
            <consortium name="The Broad Institute Genomics Platform"/>
            <consortium name="The Broad Institute Genome Sequencing Center for Infectious Disease"/>
            <person name="Wu L."/>
            <person name="Ma J."/>
        </authorList>
    </citation>
    <scope>NUCLEOTIDE SEQUENCE [LARGE SCALE GENOMIC DNA]</scope>
    <source>
        <strain evidence="2">CCM 7855</strain>
    </source>
</reference>
<accession>A0ABQ1V4G8</accession>
<gene>
    <name evidence="1" type="ORF">GCM10007298_37220</name>
</gene>
<protein>
    <submittedName>
        <fullName evidence="1">Uncharacterized protein</fullName>
    </submittedName>
</protein>
<proteinExistence type="predicted"/>